<organism evidence="2 3">
    <name type="scientific">Corchorus capsularis</name>
    <name type="common">Jute</name>
    <dbReference type="NCBI Taxonomy" id="210143"/>
    <lineage>
        <taxon>Eukaryota</taxon>
        <taxon>Viridiplantae</taxon>
        <taxon>Streptophyta</taxon>
        <taxon>Embryophyta</taxon>
        <taxon>Tracheophyta</taxon>
        <taxon>Spermatophyta</taxon>
        <taxon>Magnoliopsida</taxon>
        <taxon>eudicotyledons</taxon>
        <taxon>Gunneridae</taxon>
        <taxon>Pentapetalae</taxon>
        <taxon>rosids</taxon>
        <taxon>malvids</taxon>
        <taxon>Malvales</taxon>
        <taxon>Malvaceae</taxon>
        <taxon>Grewioideae</taxon>
        <taxon>Apeibeae</taxon>
        <taxon>Corchorus</taxon>
    </lineage>
</organism>
<dbReference type="Gramene" id="OMO94126">
    <property type="protein sequence ID" value="OMO94126"/>
    <property type="gene ID" value="CCACVL1_06157"/>
</dbReference>
<feature type="region of interest" description="Disordered" evidence="1">
    <location>
        <begin position="1"/>
        <end position="36"/>
    </location>
</feature>
<evidence type="ECO:0000313" key="3">
    <source>
        <dbReference type="Proteomes" id="UP000188268"/>
    </source>
</evidence>
<evidence type="ECO:0000313" key="2">
    <source>
        <dbReference type="EMBL" id="OMO94126.1"/>
    </source>
</evidence>
<reference evidence="2 3" key="1">
    <citation type="submission" date="2013-09" db="EMBL/GenBank/DDBJ databases">
        <title>Corchorus capsularis genome sequencing.</title>
        <authorList>
            <person name="Alam M."/>
            <person name="Haque M.S."/>
            <person name="Islam M.S."/>
            <person name="Emdad E.M."/>
            <person name="Islam M.M."/>
            <person name="Ahmed B."/>
            <person name="Halim A."/>
            <person name="Hossen Q.M.M."/>
            <person name="Hossain M.Z."/>
            <person name="Ahmed R."/>
            <person name="Khan M.M."/>
            <person name="Islam R."/>
            <person name="Rashid M.M."/>
            <person name="Khan S.A."/>
            <person name="Rahman M.S."/>
            <person name="Alam M."/>
        </authorList>
    </citation>
    <scope>NUCLEOTIDE SEQUENCE [LARGE SCALE GENOMIC DNA]</scope>
    <source>
        <strain evidence="3">cv. CVL-1</strain>
        <tissue evidence="2">Whole seedling</tissue>
    </source>
</reference>
<accession>A0A1R3JH30</accession>
<proteinExistence type="predicted"/>
<dbReference type="EMBL" id="AWWV01007940">
    <property type="protein sequence ID" value="OMO94126.1"/>
    <property type="molecule type" value="Genomic_DNA"/>
</dbReference>
<feature type="compositionally biased region" description="Basic and acidic residues" evidence="1">
    <location>
        <begin position="19"/>
        <end position="36"/>
    </location>
</feature>
<comment type="caution">
    <text evidence="2">The sequence shown here is derived from an EMBL/GenBank/DDBJ whole genome shotgun (WGS) entry which is preliminary data.</text>
</comment>
<protein>
    <submittedName>
        <fullName evidence="2">Uncharacterized protein</fullName>
    </submittedName>
</protein>
<gene>
    <name evidence="2" type="ORF">CCACVL1_06157</name>
</gene>
<name>A0A1R3JH30_COCAP</name>
<keyword evidence="3" id="KW-1185">Reference proteome</keyword>
<dbReference type="AlphaFoldDB" id="A0A1R3JH30"/>
<dbReference type="Proteomes" id="UP000188268">
    <property type="component" value="Unassembled WGS sequence"/>
</dbReference>
<evidence type="ECO:0000256" key="1">
    <source>
        <dbReference type="SAM" id="MobiDB-lite"/>
    </source>
</evidence>
<sequence length="36" mass="4142">MAEGQPMQETHLAIPSTEYRSKPSDGWQDKHNQELT</sequence>